<keyword evidence="2" id="KW-0812">Transmembrane</keyword>
<dbReference type="Proteomes" id="UP001295423">
    <property type="component" value="Unassembled WGS sequence"/>
</dbReference>
<sequence>MYRAPIMCLWLNRNESHEAGTASTMTTTTTTPQSSPSSSSATNELIQVLGRDIVISCIGGGLIYWIYHRRRVNQVRRLLGLPPRTSLGDRLTGISSSVVSTALKLGEKVVNLLALAVIIQCRLVPAILVRCAFASKNWYHLTFGRR</sequence>
<feature type="transmembrane region" description="Helical" evidence="2">
    <location>
        <begin position="45"/>
        <end position="67"/>
    </location>
</feature>
<evidence type="ECO:0000313" key="3">
    <source>
        <dbReference type="EMBL" id="CAJ1951656.1"/>
    </source>
</evidence>
<name>A0AAD2FSI2_9STRA</name>
<reference evidence="3" key="1">
    <citation type="submission" date="2023-08" db="EMBL/GenBank/DDBJ databases">
        <authorList>
            <person name="Audoor S."/>
            <person name="Bilcke G."/>
        </authorList>
    </citation>
    <scope>NUCLEOTIDE SEQUENCE</scope>
</reference>
<gene>
    <name evidence="3" type="ORF">CYCCA115_LOCUS13172</name>
</gene>
<proteinExistence type="predicted"/>
<keyword evidence="2" id="KW-1133">Transmembrane helix</keyword>
<keyword evidence="2" id="KW-0472">Membrane</keyword>
<keyword evidence="4" id="KW-1185">Reference proteome</keyword>
<feature type="compositionally biased region" description="Low complexity" evidence="1">
    <location>
        <begin position="21"/>
        <end position="40"/>
    </location>
</feature>
<comment type="caution">
    <text evidence="3">The sequence shown here is derived from an EMBL/GenBank/DDBJ whole genome shotgun (WGS) entry which is preliminary data.</text>
</comment>
<accession>A0AAD2FSI2</accession>
<protein>
    <submittedName>
        <fullName evidence="3">Uncharacterized protein</fullName>
    </submittedName>
</protein>
<evidence type="ECO:0000256" key="1">
    <source>
        <dbReference type="SAM" id="MobiDB-lite"/>
    </source>
</evidence>
<dbReference type="AlphaFoldDB" id="A0AAD2FSI2"/>
<dbReference type="EMBL" id="CAKOGP040001792">
    <property type="protein sequence ID" value="CAJ1951656.1"/>
    <property type="molecule type" value="Genomic_DNA"/>
</dbReference>
<feature type="region of interest" description="Disordered" evidence="1">
    <location>
        <begin position="19"/>
        <end position="40"/>
    </location>
</feature>
<evidence type="ECO:0000256" key="2">
    <source>
        <dbReference type="SAM" id="Phobius"/>
    </source>
</evidence>
<organism evidence="3 4">
    <name type="scientific">Cylindrotheca closterium</name>
    <dbReference type="NCBI Taxonomy" id="2856"/>
    <lineage>
        <taxon>Eukaryota</taxon>
        <taxon>Sar</taxon>
        <taxon>Stramenopiles</taxon>
        <taxon>Ochrophyta</taxon>
        <taxon>Bacillariophyta</taxon>
        <taxon>Bacillariophyceae</taxon>
        <taxon>Bacillariophycidae</taxon>
        <taxon>Bacillariales</taxon>
        <taxon>Bacillariaceae</taxon>
        <taxon>Cylindrotheca</taxon>
    </lineage>
</organism>
<evidence type="ECO:0000313" key="4">
    <source>
        <dbReference type="Proteomes" id="UP001295423"/>
    </source>
</evidence>